<feature type="compositionally biased region" description="Basic and acidic residues" evidence="1">
    <location>
        <begin position="151"/>
        <end position="185"/>
    </location>
</feature>
<reference evidence="2" key="1">
    <citation type="submission" date="2023-04" db="EMBL/GenBank/DDBJ databases">
        <title>Black Yeasts Isolated from many extreme environments.</title>
        <authorList>
            <person name="Coleine C."/>
            <person name="Stajich J.E."/>
            <person name="Selbmann L."/>
        </authorList>
    </citation>
    <scope>NUCLEOTIDE SEQUENCE</scope>
    <source>
        <strain evidence="2">CCFEE 5312</strain>
    </source>
</reference>
<gene>
    <name evidence="2" type="ORF">LTR09_002598</name>
</gene>
<comment type="caution">
    <text evidence="2">The sequence shown here is derived from an EMBL/GenBank/DDBJ whole genome shotgun (WGS) entry which is preliminary data.</text>
</comment>
<name>A0AAJ0GFZ5_9PEZI</name>
<keyword evidence="3" id="KW-1185">Reference proteome</keyword>
<feature type="compositionally biased region" description="Basic and acidic residues" evidence="1">
    <location>
        <begin position="63"/>
        <end position="73"/>
    </location>
</feature>
<protein>
    <recommendedName>
        <fullName evidence="4">rRNA-processing protein FYV7</fullName>
    </recommendedName>
</protein>
<feature type="compositionally biased region" description="Basic and acidic residues" evidence="1">
    <location>
        <begin position="35"/>
        <end position="52"/>
    </location>
</feature>
<accession>A0AAJ0GFZ5</accession>
<evidence type="ECO:0000256" key="1">
    <source>
        <dbReference type="SAM" id="MobiDB-lite"/>
    </source>
</evidence>
<dbReference type="EMBL" id="JAWDJX010000005">
    <property type="protein sequence ID" value="KAK3056805.1"/>
    <property type="molecule type" value="Genomic_DNA"/>
</dbReference>
<proteinExistence type="predicted"/>
<dbReference type="Proteomes" id="UP001271007">
    <property type="component" value="Unassembled WGS sequence"/>
</dbReference>
<evidence type="ECO:0000313" key="2">
    <source>
        <dbReference type="EMBL" id="KAK3056805.1"/>
    </source>
</evidence>
<feature type="compositionally biased region" description="Basic and acidic residues" evidence="1">
    <location>
        <begin position="82"/>
        <end position="91"/>
    </location>
</feature>
<feature type="region of interest" description="Disordered" evidence="1">
    <location>
        <begin position="1"/>
        <end position="185"/>
    </location>
</feature>
<evidence type="ECO:0000313" key="3">
    <source>
        <dbReference type="Proteomes" id="UP001271007"/>
    </source>
</evidence>
<sequence>MSEKRKRTSEATSGDHTNKRKKGFVVGPDNLPDGTYKRKADKIKKSLIERALIKKNYAKLKRRGDIPEQREELPTPASAALEPHHPDKDQDQDYSDDDADTNKQALPDPSTTPHPDRQTLLDNPEPAPEPALRANGRRARFHKPKAVPFQREYDQALQRKAEAEKRRLAREEADRQRQSKLEEREKFRRAMAKARTGGVNGQRKLGRESGVLLERVRRMVGEGG</sequence>
<organism evidence="2 3">
    <name type="scientific">Extremus antarcticus</name>
    <dbReference type="NCBI Taxonomy" id="702011"/>
    <lineage>
        <taxon>Eukaryota</taxon>
        <taxon>Fungi</taxon>
        <taxon>Dikarya</taxon>
        <taxon>Ascomycota</taxon>
        <taxon>Pezizomycotina</taxon>
        <taxon>Dothideomycetes</taxon>
        <taxon>Dothideomycetidae</taxon>
        <taxon>Mycosphaerellales</taxon>
        <taxon>Extremaceae</taxon>
        <taxon>Extremus</taxon>
    </lineage>
</organism>
<feature type="compositionally biased region" description="Basic residues" evidence="1">
    <location>
        <begin position="135"/>
        <end position="145"/>
    </location>
</feature>
<dbReference type="PANTHER" id="PTHR41805">
    <property type="entry name" value="EXPRESSED PROTEIN"/>
    <property type="match status" value="1"/>
</dbReference>
<dbReference type="AlphaFoldDB" id="A0AAJ0GFZ5"/>
<evidence type="ECO:0008006" key="4">
    <source>
        <dbReference type="Google" id="ProtNLM"/>
    </source>
</evidence>
<dbReference type="PANTHER" id="PTHR41805:SF1">
    <property type="entry name" value="RRNA-PROCESSING PROTEIN FYV7"/>
    <property type="match status" value="1"/>
</dbReference>